<dbReference type="RefSeq" id="WP_169363495.1">
    <property type="nucleotide sequence ID" value="NZ_JAAVJL010000001.1"/>
</dbReference>
<dbReference type="Proteomes" id="UP000738376">
    <property type="component" value="Unassembled WGS sequence"/>
</dbReference>
<evidence type="ECO:0000313" key="1">
    <source>
        <dbReference type="EMBL" id="NMF58614.1"/>
    </source>
</evidence>
<reference evidence="1 2" key="1">
    <citation type="submission" date="2020-03" db="EMBL/GenBank/DDBJ databases">
        <title>Draft Genome Sequence of 2-Methylisoborneol Producing Pseudanabaena yagii Strain GIHE-NHR1 Isolated from North Han River in South Korea.</title>
        <authorList>
            <person name="Jeong J."/>
        </authorList>
    </citation>
    <scope>NUCLEOTIDE SEQUENCE [LARGE SCALE GENOMIC DNA]</scope>
    <source>
        <strain evidence="1 2">GIHE-NHR1</strain>
    </source>
</reference>
<accession>A0ABX1LUY5</accession>
<sequence length="311" mass="37082">MNHWQLTTPVALIIFNRPDTTRRVLEVIRQAKPPKLLVVADGARENHPTDRQNCAETRAIIEQVDWDCEVMTNFSDRNLGCRQRVSSGLNWVFEQVPEAIILEDDCLAHPSFFRFCEELLEKYRDDLRVMHIGGNNFQPLKHRIQDSYYFSRYNHCWGWASWRRAWQHYDVDMKLWSLVRDGDWLEGILQDRDAVKEWKRNFQKISDRITDSWDYQWTFACWLQRGVSILPNVNLVSNIGFSKEATHTYRKNLFAEIPVQPMEFPLQHPIMMVRAQKADQFTQDLIYSHSLIAKLRRKFWMSADRNIFNVM</sequence>
<keyword evidence="2" id="KW-1185">Reference proteome</keyword>
<protein>
    <submittedName>
        <fullName evidence="1">Glycosyltransferase family 2 protein</fullName>
    </submittedName>
</protein>
<proteinExistence type="predicted"/>
<comment type="caution">
    <text evidence="1">The sequence shown here is derived from an EMBL/GenBank/DDBJ whole genome shotgun (WGS) entry which is preliminary data.</text>
</comment>
<name>A0ABX1LUY5_9CYAN</name>
<dbReference type="EMBL" id="JAAVJL010000001">
    <property type="protein sequence ID" value="NMF58614.1"/>
    <property type="molecule type" value="Genomic_DNA"/>
</dbReference>
<evidence type="ECO:0000313" key="2">
    <source>
        <dbReference type="Proteomes" id="UP000738376"/>
    </source>
</evidence>
<dbReference type="Gene3D" id="3.90.550.10">
    <property type="entry name" value="Spore Coat Polysaccharide Biosynthesis Protein SpsA, Chain A"/>
    <property type="match status" value="1"/>
</dbReference>
<dbReference type="SUPFAM" id="SSF53448">
    <property type="entry name" value="Nucleotide-diphospho-sugar transferases"/>
    <property type="match status" value="1"/>
</dbReference>
<gene>
    <name evidence="1" type="ORF">HC246_11430</name>
</gene>
<dbReference type="InterPro" id="IPR029044">
    <property type="entry name" value="Nucleotide-diphossugar_trans"/>
</dbReference>
<organism evidence="1 2">
    <name type="scientific">Pseudanabaena yagii GIHE-NHR1</name>
    <dbReference type="NCBI Taxonomy" id="2722753"/>
    <lineage>
        <taxon>Bacteria</taxon>
        <taxon>Bacillati</taxon>
        <taxon>Cyanobacteriota</taxon>
        <taxon>Cyanophyceae</taxon>
        <taxon>Pseudanabaenales</taxon>
        <taxon>Pseudanabaenaceae</taxon>
        <taxon>Pseudanabaena</taxon>
        <taxon>Pseudanabaena yagii</taxon>
    </lineage>
</organism>